<organism evidence="1 2">
    <name type="scientific">Lentinus brumalis</name>
    <dbReference type="NCBI Taxonomy" id="2498619"/>
    <lineage>
        <taxon>Eukaryota</taxon>
        <taxon>Fungi</taxon>
        <taxon>Dikarya</taxon>
        <taxon>Basidiomycota</taxon>
        <taxon>Agaricomycotina</taxon>
        <taxon>Agaricomycetes</taxon>
        <taxon>Polyporales</taxon>
        <taxon>Polyporaceae</taxon>
        <taxon>Lentinus</taxon>
    </lineage>
</organism>
<keyword evidence="2" id="KW-1185">Reference proteome</keyword>
<dbReference type="AlphaFoldDB" id="A0A371CGZ9"/>
<proteinExistence type="predicted"/>
<dbReference type="Proteomes" id="UP000256964">
    <property type="component" value="Unassembled WGS sequence"/>
</dbReference>
<gene>
    <name evidence="1" type="ORF">OH76DRAFT_1424242</name>
</gene>
<dbReference type="EMBL" id="KZ857753">
    <property type="protein sequence ID" value="RDX39559.1"/>
    <property type="molecule type" value="Genomic_DNA"/>
</dbReference>
<evidence type="ECO:0000313" key="1">
    <source>
        <dbReference type="EMBL" id="RDX39559.1"/>
    </source>
</evidence>
<feature type="non-terminal residue" evidence="1">
    <location>
        <position position="162"/>
    </location>
</feature>
<name>A0A371CGZ9_9APHY</name>
<sequence>RRSSQDPEGTQAEVYAMHKVADLRSDVCWLNGRHDEPVMATLWIPESLHPDRRDIGNNAGSEERSPARVPKLGHRCCCGMSRKHTGLPTQAVHFFAETTSASGPRSAACGWKPGSCTAGKRPSFIGVATVETACFVERSSSVPSKYKIAEGSDALRRTSSRT</sequence>
<accession>A0A371CGZ9</accession>
<evidence type="ECO:0000313" key="2">
    <source>
        <dbReference type="Proteomes" id="UP000256964"/>
    </source>
</evidence>
<protein>
    <submittedName>
        <fullName evidence="1">Uncharacterized protein</fullName>
    </submittedName>
</protein>
<reference evidence="1 2" key="1">
    <citation type="journal article" date="2018" name="Biotechnol. Biofuels">
        <title>Integrative visual omics of the white-rot fungus Polyporus brumalis exposes the biotechnological potential of its oxidative enzymes for delignifying raw plant biomass.</title>
        <authorList>
            <person name="Miyauchi S."/>
            <person name="Rancon A."/>
            <person name="Drula E."/>
            <person name="Hage H."/>
            <person name="Chaduli D."/>
            <person name="Favel A."/>
            <person name="Grisel S."/>
            <person name="Henrissat B."/>
            <person name="Herpoel-Gimbert I."/>
            <person name="Ruiz-Duenas F.J."/>
            <person name="Chevret D."/>
            <person name="Hainaut M."/>
            <person name="Lin J."/>
            <person name="Wang M."/>
            <person name="Pangilinan J."/>
            <person name="Lipzen A."/>
            <person name="Lesage-Meessen L."/>
            <person name="Navarro D."/>
            <person name="Riley R."/>
            <person name="Grigoriev I.V."/>
            <person name="Zhou S."/>
            <person name="Raouche S."/>
            <person name="Rosso M.N."/>
        </authorList>
    </citation>
    <scope>NUCLEOTIDE SEQUENCE [LARGE SCALE GENOMIC DNA]</scope>
    <source>
        <strain evidence="1 2">BRFM 1820</strain>
    </source>
</reference>